<evidence type="ECO:0000259" key="1">
    <source>
        <dbReference type="Pfam" id="PF21530"/>
    </source>
</evidence>
<name>A0A0B1SVW9_OESDE</name>
<evidence type="ECO:0000313" key="2">
    <source>
        <dbReference type="EMBL" id="KHJ89099.1"/>
    </source>
</evidence>
<accession>A0A0B1SVW9</accession>
<proteinExistence type="predicted"/>
<protein>
    <recommendedName>
        <fullName evidence="1">DNA helicase Pif1-like 2B domain-containing protein</fullName>
    </recommendedName>
</protein>
<dbReference type="EMBL" id="KN554736">
    <property type="protein sequence ID" value="KHJ89099.1"/>
    <property type="molecule type" value="Genomic_DNA"/>
</dbReference>
<dbReference type="PANTHER" id="PTHR10492:SF57">
    <property type="entry name" value="ATP-DEPENDENT DNA HELICASE"/>
    <property type="match status" value="1"/>
</dbReference>
<evidence type="ECO:0000313" key="3">
    <source>
        <dbReference type="Proteomes" id="UP000053660"/>
    </source>
</evidence>
<dbReference type="AlphaFoldDB" id="A0A0B1SVW9"/>
<gene>
    <name evidence="2" type="ORF">OESDEN_11089</name>
</gene>
<sequence length="190" mass="21723">MRLIKGEEKHAEWLRGIGEGTSFIPDSLHVELPLNICMPNERSITEWLYDKDLVENAEKMGKVALLTVRHNYALELNELVLEEIPGETVYLFEINTPAPEEDGYNGMPCDDEEYLHKLTPSGMPKYRIFLKKGAIIMLLRNIDVSGGLCNGTRLEVLSVMCDNRLLYCRNLLYGRNTFLTRMPLTKTKMG</sequence>
<dbReference type="OrthoDB" id="9997116at2759"/>
<reference evidence="2 3" key="1">
    <citation type="submission" date="2014-03" db="EMBL/GenBank/DDBJ databases">
        <title>Draft genome of the hookworm Oesophagostomum dentatum.</title>
        <authorList>
            <person name="Mitreva M."/>
        </authorList>
    </citation>
    <scope>NUCLEOTIDE SEQUENCE [LARGE SCALE GENOMIC DNA]</scope>
    <source>
        <strain evidence="2 3">OD-Hann</strain>
    </source>
</reference>
<dbReference type="Pfam" id="PF21530">
    <property type="entry name" value="Pif1_2B_dom"/>
    <property type="match status" value="1"/>
</dbReference>
<feature type="domain" description="DNA helicase Pif1-like 2B" evidence="1">
    <location>
        <begin position="113"/>
        <end position="157"/>
    </location>
</feature>
<dbReference type="PANTHER" id="PTHR10492">
    <property type="match status" value="1"/>
</dbReference>
<dbReference type="InterPro" id="IPR049163">
    <property type="entry name" value="Pif1-like_2B_dom"/>
</dbReference>
<keyword evidence="3" id="KW-1185">Reference proteome</keyword>
<organism evidence="2 3">
    <name type="scientific">Oesophagostomum dentatum</name>
    <name type="common">Nodular worm</name>
    <dbReference type="NCBI Taxonomy" id="61180"/>
    <lineage>
        <taxon>Eukaryota</taxon>
        <taxon>Metazoa</taxon>
        <taxon>Ecdysozoa</taxon>
        <taxon>Nematoda</taxon>
        <taxon>Chromadorea</taxon>
        <taxon>Rhabditida</taxon>
        <taxon>Rhabditina</taxon>
        <taxon>Rhabditomorpha</taxon>
        <taxon>Strongyloidea</taxon>
        <taxon>Strongylidae</taxon>
        <taxon>Oesophagostomum</taxon>
    </lineage>
</organism>
<dbReference type="Proteomes" id="UP000053660">
    <property type="component" value="Unassembled WGS sequence"/>
</dbReference>